<evidence type="ECO:0000256" key="1">
    <source>
        <dbReference type="SAM" id="Phobius"/>
    </source>
</evidence>
<feature type="transmembrane region" description="Helical" evidence="1">
    <location>
        <begin position="44"/>
        <end position="65"/>
    </location>
</feature>
<proteinExistence type="predicted"/>
<keyword evidence="1" id="KW-0812">Transmembrane</keyword>
<reference evidence="2" key="1">
    <citation type="journal article" date="2020" name="Nature">
        <title>Giant virus diversity and host interactions through global metagenomics.</title>
        <authorList>
            <person name="Schulz F."/>
            <person name="Roux S."/>
            <person name="Paez-Espino D."/>
            <person name="Jungbluth S."/>
            <person name="Walsh D.A."/>
            <person name="Denef V.J."/>
            <person name="McMahon K.D."/>
            <person name="Konstantinidis K.T."/>
            <person name="Eloe-Fadrosh E.A."/>
            <person name="Kyrpides N.C."/>
            <person name="Woyke T."/>
        </authorList>
    </citation>
    <scope>NUCLEOTIDE SEQUENCE</scope>
    <source>
        <strain evidence="2">GVMAG-M-3300023184-135</strain>
    </source>
</reference>
<dbReference type="EMBL" id="MN739976">
    <property type="protein sequence ID" value="QHT80929.1"/>
    <property type="molecule type" value="Genomic_DNA"/>
</dbReference>
<keyword evidence="1" id="KW-0472">Membrane</keyword>
<keyword evidence="1" id="KW-1133">Transmembrane helix</keyword>
<dbReference type="AlphaFoldDB" id="A0A6C0HKA9"/>
<feature type="transmembrane region" description="Helical" evidence="1">
    <location>
        <begin position="12"/>
        <end position="32"/>
    </location>
</feature>
<protein>
    <submittedName>
        <fullName evidence="2">Uncharacterized protein</fullName>
    </submittedName>
</protein>
<evidence type="ECO:0000313" key="2">
    <source>
        <dbReference type="EMBL" id="QHT80929.1"/>
    </source>
</evidence>
<name>A0A6C0HKA9_9ZZZZ</name>
<organism evidence="2">
    <name type="scientific">viral metagenome</name>
    <dbReference type="NCBI Taxonomy" id="1070528"/>
    <lineage>
        <taxon>unclassified sequences</taxon>
        <taxon>metagenomes</taxon>
        <taxon>organismal metagenomes</taxon>
    </lineage>
</organism>
<sequence length="98" mass="10992">MSGYLYSQPATWSSWFVNTVTWIWSKTFGFLIEVFRTRMCVPTWLATILWLFFLGSLGTAIWGIVNYARGVKTLTPKCASCPNAQSKPTAGTFTLTPV</sequence>
<accession>A0A6C0HKA9</accession>